<dbReference type="EC" id="2.4.2.26" evidence="6"/>
<evidence type="ECO:0000313" key="24">
    <source>
        <dbReference type="Proteomes" id="UP000095284"/>
    </source>
</evidence>
<evidence type="ECO:0000256" key="4">
    <source>
        <dbReference type="ARBA" id="ARBA00005093"/>
    </source>
</evidence>
<keyword evidence="12" id="KW-0735">Signal-anchor</keyword>
<keyword evidence="25" id="KW-1185">Reference proteome</keyword>
<evidence type="ECO:0000313" key="22">
    <source>
        <dbReference type="EMBL" id="CAD5232191.1"/>
    </source>
</evidence>
<evidence type="ECO:0000256" key="19">
    <source>
        <dbReference type="ARBA" id="ARBA00047847"/>
    </source>
</evidence>
<keyword evidence="16" id="KW-1015">Disulfide bond</keyword>
<evidence type="ECO:0000313" key="23">
    <source>
        <dbReference type="EMBL" id="CAG9124248.1"/>
    </source>
</evidence>
<evidence type="ECO:0000256" key="8">
    <source>
        <dbReference type="ARBA" id="ARBA00022679"/>
    </source>
</evidence>
<dbReference type="UniPathway" id="UPA00756"/>
<dbReference type="EMBL" id="CAJFCV020000005">
    <property type="protein sequence ID" value="CAG9124248.1"/>
    <property type="molecule type" value="Genomic_DNA"/>
</dbReference>
<evidence type="ECO:0000256" key="16">
    <source>
        <dbReference type="ARBA" id="ARBA00023157"/>
    </source>
</evidence>
<reference evidence="26" key="1">
    <citation type="submission" date="2016-11" db="UniProtKB">
        <authorList>
            <consortium name="WormBaseParasite"/>
        </authorList>
    </citation>
    <scope>IDENTIFICATION</scope>
</reference>
<evidence type="ECO:0000256" key="13">
    <source>
        <dbReference type="ARBA" id="ARBA00022989"/>
    </source>
</evidence>
<comment type="subcellular location">
    <subcellularLocation>
        <location evidence="2">Endoplasmic reticulum membrane</location>
        <topology evidence="2">Single-pass type II membrane protein</topology>
    </subcellularLocation>
    <subcellularLocation>
        <location evidence="1">Golgi apparatus membrane</location>
        <topology evidence="1">Single-pass type II membrane protein</topology>
    </subcellularLocation>
</comment>
<dbReference type="GO" id="GO:0005789">
    <property type="term" value="C:endoplasmic reticulum membrane"/>
    <property type="evidence" value="ECO:0007669"/>
    <property type="project" value="UniProtKB-SubCell"/>
</dbReference>
<keyword evidence="10" id="KW-0479">Metal-binding</keyword>
<dbReference type="InterPro" id="IPR002889">
    <property type="entry name" value="WSC_carb-bd"/>
</dbReference>
<dbReference type="PROSITE" id="PS51212">
    <property type="entry name" value="WSC"/>
    <property type="match status" value="1"/>
</dbReference>
<evidence type="ECO:0000256" key="20">
    <source>
        <dbReference type="SAM" id="Phobius"/>
    </source>
</evidence>
<evidence type="ECO:0000313" key="25">
    <source>
        <dbReference type="Proteomes" id="UP000659654"/>
    </source>
</evidence>
<evidence type="ECO:0000256" key="17">
    <source>
        <dbReference type="ARBA" id="ARBA00023180"/>
    </source>
</evidence>
<dbReference type="PANTHER" id="PTHR46025">
    <property type="entry name" value="XYLOSYLTRANSFERASE OXT"/>
    <property type="match status" value="1"/>
</dbReference>
<dbReference type="Proteomes" id="UP000095284">
    <property type="component" value="Unplaced"/>
</dbReference>
<keyword evidence="8" id="KW-0808">Transferase</keyword>
<evidence type="ECO:0000256" key="18">
    <source>
        <dbReference type="ARBA" id="ARBA00042865"/>
    </source>
</evidence>
<name>A0A1I7RNR9_BURXY</name>
<dbReference type="GO" id="GO:0030158">
    <property type="term" value="F:protein xylosyltransferase activity"/>
    <property type="evidence" value="ECO:0007669"/>
    <property type="project" value="UniProtKB-EC"/>
</dbReference>
<dbReference type="Proteomes" id="UP000582659">
    <property type="component" value="Unassembled WGS sequence"/>
</dbReference>
<evidence type="ECO:0000256" key="6">
    <source>
        <dbReference type="ARBA" id="ARBA00011972"/>
    </source>
</evidence>
<dbReference type="GO" id="GO:0015012">
    <property type="term" value="P:heparan sulfate proteoglycan biosynthetic process"/>
    <property type="evidence" value="ECO:0007669"/>
    <property type="project" value="UniProtKB-UniPathway"/>
</dbReference>
<reference evidence="23" key="2">
    <citation type="submission" date="2020-08" db="EMBL/GenBank/DDBJ databases">
        <authorList>
            <person name="Kikuchi T."/>
        </authorList>
    </citation>
    <scope>NUCLEOTIDE SEQUENCE</scope>
    <source>
        <strain evidence="22">Ka4C1</strain>
    </source>
</reference>
<evidence type="ECO:0000256" key="11">
    <source>
        <dbReference type="ARBA" id="ARBA00022824"/>
    </source>
</evidence>
<evidence type="ECO:0000256" key="7">
    <source>
        <dbReference type="ARBA" id="ARBA00022676"/>
    </source>
</evidence>
<dbReference type="EMBL" id="CAJFDI010000005">
    <property type="protein sequence ID" value="CAD5232191.1"/>
    <property type="molecule type" value="Genomic_DNA"/>
</dbReference>
<dbReference type="Pfam" id="PF01822">
    <property type="entry name" value="WSC"/>
    <property type="match status" value="1"/>
</dbReference>
<dbReference type="OrthoDB" id="2019572at2759"/>
<evidence type="ECO:0000256" key="12">
    <source>
        <dbReference type="ARBA" id="ARBA00022968"/>
    </source>
</evidence>
<evidence type="ECO:0000256" key="9">
    <source>
        <dbReference type="ARBA" id="ARBA00022692"/>
    </source>
</evidence>
<dbReference type="InterPro" id="IPR003406">
    <property type="entry name" value="Glyco_trans_14"/>
</dbReference>
<dbReference type="UniPathway" id="UPA00755"/>
<dbReference type="InterPro" id="IPR043538">
    <property type="entry name" value="XYLT"/>
</dbReference>
<evidence type="ECO:0000313" key="26">
    <source>
        <dbReference type="WBParaSite" id="BXY_0235600.1"/>
    </source>
</evidence>
<comment type="pathway">
    <text evidence="3">Glycan metabolism; chondroitin sulfate biosynthesis.</text>
</comment>
<dbReference type="eggNOG" id="KOG0799">
    <property type="taxonomic scope" value="Eukaryota"/>
</dbReference>
<protein>
    <recommendedName>
        <fullName evidence="6">protein xylosyltransferase</fullName>
        <ecNumber evidence="6">2.4.2.26</ecNumber>
    </recommendedName>
    <alternativeName>
        <fullName evidence="18">Peptide O-xylosyltransferase</fullName>
    </alternativeName>
</protein>
<dbReference type="Proteomes" id="UP000659654">
    <property type="component" value="Unassembled WGS sequence"/>
</dbReference>
<evidence type="ECO:0000256" key="15">
    <source>
        <dbReference type="ARBA" id="ARBA00023136"/>
    </source>
</evidence>
<keyword evidence="14" id="KW-0333">Golgi apparatus</keyword>
<comment type="pathway">
    <text evidence="4">Glycan metabolism; heparan sulfate biosynthesis.</text>
</comment>
<dbReference type="SMR" id="A0A1I7RNR9"/>
<keyword evidence="9 20" id="KW-0812">Transmembrane</keyword>
<evidence type="ECO:0000256" key="5">
    <source>
        <dbReference type="ARBA" id="ARBA00010195"/>
    </source>
</evidence>
<keyword evidence="13 20" id="KW-1133">Transmembrane helix</keyword>
<dbReference type="WBParaSite" id="BXY_0235600.1">
    <property type="protein sequence ID" value="BXY_0235600.1"/>
    <property type="gene ID" value="BXY_0235600"/>
</dbReference>
<dbReference type="GO" id="GO:0050650">
    <property type="term" value="P:chondroitin sulfate proteoglycan biosynthetic process"/>
    <property type="evidence" value="ECO:0007669"/>
    <property type="project" value="TreeGrafter"/>
</dbReference>
<dbReference type="GO" id="GO:0000139">
    <property type="term" value="C:Golgi membrane"/>
    <property type="evidence" value="ECO:0007669"/>
    <property type="project" value="UniProtKB-SubCell"/>
</dbReference>
<dbReference type="Pfam" id="PF02485">
    <property type="entry name" value="Branch"/>
    <property type="match status" value="1"/>
</dbReference>
<keyword evidence="15 20" id="KW-0472">Membrane</keyword>
<organism evidence="24 26">
    <name type="scientific">Bursaphelenchus xylophilus</name>
    <name type="common">Pinewood nematode worm</name>
    <name type="synonym">Aphelenchoides xylophilus</name>
    <dbReference type="NCBI Taxonomy" id="6326"/>
    <lineage>
        <taxon>Eukaryota</taxon>
        <taxon>Metazoa</taxon>
        <taxon>Ecdysozoa</taxon>
        <taxon>Nematoda</taxon>
        <taxon>Chromadorea</taxon>
        <taxon>Rhabditida</taxon>
        <taxon>Tylenchina</taxon>
        <taxon>Tylenchomorpha</taxon>
        <taxon>Aphelenchoidea</taxon>
        <taxon>Aphelenchoididae</taxon>
        <taxon>Bursaphelenchus</taxon>
    </lineage>
</organism>
<evidence type="ECO:0000256" key="14">
    <source>
        <dbReference type="ARBA" id="ARBA00023034"/>
    </source>
</evidence>
<evidence type="ECO:0000256" key="3">
    <source>
        <dbReference type="ARBA" id="ARBA00004840"/>
    </source>
</evidence>
<feature type="transmembrane region" description="Helical" evidence="20">
    <location>
        <begin position="20"/>
        <end position="42"/>
    </location>
</feature>
<proteinExistence type="inferred from homology"/>
<keyword evidence="11" id="KW-0256">Endoplasmic reticulum</keyword>
<accession>A0A1I7RNR9</accession>
<dbReference type="GO" id="GO:0046872">
    <property type="term" value="F:metal ion binding"/>
    <property type="evidence" value="ECO:0007669"/>
    <property type="project" value="UniProtKB-KW"/>
</dbReference>
<evidence type="ECO:0000256" key="10">
    <source>
        <dbReference type="ARBA" id="ARBA00022723"/>
    </source>
</evidence>
<dbReference type="eggNOG" id="KOG4157">
    <property type="taxonomic scope" value="Eukaryota"/>
</dbReference>
<keyword evidence="7" id="KW-0328">Glycosyltransferase</keyword>
<gene>
    <name evidence="22" type="ORF">BXYJ_LOCUS12282</name>
</gene>
<evidence type="ECO:0000256" key="2">
    <source>
        <dbReference type="ARBA" id="ARBA00004648"/>
    </source>
</evidence>
<keyword evidence="17" id="KW-0325">Glycoprotein</keyword>
<dbReference type="SMART" id="SM00321">
    <property type="entry name" value="WSC"/>
    <property type="match status" value="1"/>
</dbReference>
<feature type="domain" description="WSC" evidence="21">
    <location>
        <begin position="132"/>
        <end position="229"/>
    </location>
</feature>
<dbReference type="AlphaFoldDB" id="A0A1I7RNR9"/>
<comment type="similarity">
    <text evidence="5">Belongs to the glycosyltransferase 14 family. XylT subfamily.</text>
</comment>
<dbReference type="PANTHER" id="PTHR46025:SF3">
    <property type="entry name" value="XYLOSYLTRANSFERASE OXT"/>
    <property type="match status" value="1"/>
</dbReference>
<evidence type="ECO:0000256" key="1">
    <source>
        <dbReference type="ARBA" id="ARBA00004323"/>
    </source>
</evidence>
<sequence>MRDSEEIVDRLCSRWFRRQWKLILGILVLLFCVNIYCALQLLSKKDQGYSSPYQLIKQAFESQNVNRNSATEEEYEFGPRCEFSDSALDVFKRMKTTECKKKLEDHLCDMDPVGWPVRTVNNTCSIYLPKIQYQYRGCYRDSTASRTLKFFKYDLKATNSPNQCAQFCFRIGATLSGVEYGYECFCGHEKDLTDLSPLQNASVCEEMKCPGDETKFCGGFNAIALYNTGLTHHNREYPVYVDPEKSKRDVKILFLLQLNGRNVRQIKRLLKAIYNPRHLYLVHVDARQKLMHYEMLEIQKILERSGQTNFRVVTDRFITIWGGTSLLDMFLHIVRTTLEGVLKGFEDWDYIFNLSECDYPILSIQELEAVLTENKGKSFISAHGYNTGTFLKKQGYNYHFFECEERMWRVGQRNNYPQNLRVDGGSDWVIIHRDLAIYSISEEKVCKDLRKFFKTILLPLEGFFHTLALNTGFCDKVLYKNLRLTNWKRDQGCRCEGLKHVVDWCGCSPVTILAEENKLFVERLKNKTNYFARKFDWMVDPVTIQEAENNVFRFEKHRLNEYEGVHDGWVSLYDRRYDDPKTLPDLTNLAQVLSSRVIQGDCDFSKLLEINMFLSFDDKETYEIFKIEDSCGEIQEFKVARLKKRIRLAEKKIVNGYELKMIEMGNQLDLKEEIFRDDLTLITEDSSVTFQWLWVKLSESEEKDKKKKRTSPKVLIEVLNSEHNLLHFNSVDSYNSINFKQHVKLDLQEIGAKSGVLTFVLKHPVTKEALLQFPFAVLPKEINPTYHRLIDFTYNVTEKCSTNCPQMKWSTFRPAKSSDIRFGFDEKLNSLV</sequence>
<comment type="catalytic activity">
    <reaction evidence="19">
        <text>UDP-alpha-D-xylose + L-seryl-[protein] = 3-O-(beta-D-xylosyl)-L-seryl-[protein] + UDP + H(+)</text>
        <dbReference type="Rhea" id="RHEA:50192"/>
        <dbReference type="Rhea" id="RHEA-COMP:9863"/>
        <dbReference type="Rhea" id="RHEA-COMP:12567"/>
        <dbReference type="ChEBI" id="CHEBI:15378"/>
        <dbReference type="ChEBI" id="CHEBI:29999"/>
        <dbReference type="ChEBI" id="CHEBI:57632"/>
        <dbReference type="ChEBI" id="CHEBI:58223"/>
        <dbReference type="ChEBI" id="CHEBI:132085"/>
        <dbReference type="EC" id="2.4.2.26"/>
    </reaction>
</comment>
<evidence type="ECO:0000259" key="21">
    <source>
        <dbReference type="PROSITE" id="PS51212"/>
    </source>
</evidence>